<dbReference type="Proteomes" id="UP000176498">
    <property type="component" value="Unassembled WGS sequence"/>
</dbReference>
<evidence type="ECO:0000313" key="4">
    <source>
        <dbReference type="Proteomes" id="UP000176498"/>
    </source>
</evidence>
<feature type="region of interest" description="Disordered" evidence="2">
    <location>
        <begin position="1"/>
        <end position="24"/>
    </location>
</feature>
<reference evidence="3 4" key="1">
    <citation type="journal article" date="2016" name="Nat. Commun.">
        <title>Thousands of microbial genomes shed light on interconnected biogeochemical processes in an aquifer system.</title>
        <authorList>
            <person name="Anantharaman K."/>
            <person name="Brown C.T."/>
            <person name="Hug L.A."/>
            <person name="Sharon I."/>
            <person name="Castelle C.J."/>
            <person name="Probst A.J."/>
            <person name="Thomas B.C."/>
            <person name="Singh A."/>
            <person name="Wilkins M.J."/>
            <person name="Karaoz U."/>
            <person name="Brodie E.L."/>
            <person name="Williams K.H."/>
            <person name="Hubbard S.S."/>
            <person name="Banfield J.F."/>
        </authorList>
    </citation>
    <scope>NUCLEOTIDE SEQUENCE [LARGE SCALE GENOMIC DNA]</scope>
</reference>
<feature type="coiled-coil region" evidence="1">
    <location>
        <begin position="51"/>
        <end position="78"/>
    </location>
</feature>
<feature type="compositionally biased region" description="Gly residues" evidence="2">
    <location>
        <begin position="10"/>
        <end position="24"/>
    </location>
</feature>
<dbReference type="AlphaFoldDB" id="A0A1G1XLR4"/>
<dbReference type="Pfam" id="PF17253">
    <property type="entry name" value="DUF5320"/>
    <property type="match status" value="1"/>
</dbReference>
<comment type="caution">
    <text evidence="3">The sequence shown here is derived from an EMBL/GenBank/DDBJ whole genome shotgun (WGS) entry which is preliminary data.</text>
</comment>
<evidence type="ECO:0000313" key="3">
    <source>
        <dbReference type="EMBL" id="OGY41065.1"/>
    </source>
</evidence>
<accession>A0A1G1XLR4</accession>
<protein>
    <recommendedName>
        <fullName evidence="5">Cytoplasmic protein</fullName>
    </recommendedName>
</protein>
<dbReference type="EMBL" id="MHHZ01000022">
    <property type="protein sequence ID" value="OGY41065.1"/>
    <property type="molecule type" value="Genomic_DNA"/>
</dbReference>
<dbReference type="InterPro" id="IPR035205">
    <property type="entry name" value="DUF5320"/>
</dbReference>
<sequence>MPKMDKTGPLGQGAKTGRGMGSCGSGMRRGWGCWGGQGMGRRRFISPKNEMVALEEEEQMLLEELAVVKAEKEALKAQK</sequence>
<evidence type="ECO:0000256" key="2">
    <source>
        <dbReference type="SAM" id="MobiDB-lite"/>
    </source>
</evidence>
<name>A0A1G1XLR4_9BACT</name>
<gene>
    <name evidence="3" type="ORF">A2Y82_01495</name>
</gene>
<proteinExistence type="predicted"/>
<keyword evidence="1" id="KW-0175">Coiled coil</keyword>
<evidence type="ECO:0000256" key="1">
    <source>
        <dbReference type="SAM" id="Coils"/>
    </source>
</evidence>
<organism evidence="3 4">
    <name type="scientific">Candidatus Buchananbacteria bacterium RBG_13_36_9</name>
    <dbReference type="NCBI Taxonomy" id="1797530"/>
    <lineage>
        <taxon>Bacteria</taxon>
        <taxon>Candidatus Buchananiibacteriota</taxon>
    </lineage>
</organism>
<evidence type="ECO:0008006" key="5">
    <source>
        <dbReference type="Google" id="ProtNLM"/>
    </source>
</evidence>